<evidence type="ECO:0000256" key="9">
    <source>
        <dbReference type="ARBA" id="ARBA00049091"/>
    </source>
</evidence>
<dbReference type="PANTHER" id="PTHR42801:SF4">
    <property type="entry name" value="AHPC_TSA FAMILY PROTEIN"/>
    <property type="match status" value="1"/>
</dbReference>
<dbReference type="GO" id="GO:0008379">
    <property type="term" value="F:thioredoxin peroxidase activity"/>
    <property type="evidence" value="ECO:0007669"/>
    <property type="project" value="TreeGrafter"/>
</dbReference>
<evidence type="ECO:0000313" key="11">
    <source>
        <dbReference type="EMBL" id="KZS93292.1"/>
    </source>
</evidence>
<dbReference type="InterPro" id="IPR013766">
    <property type="entry name" value="Thioredoxin_domain"/>
</dbReference>
<evidence type="ECO:0000256" key="3">
    <source>
        <dbReference type="ARBA" id="ARBA00022862"/>
    </source>
</evidence>
<dbReference type="AlphaFoldDB" id="A0A164UJN2"/>
<dbReference type="EMBL" id="KV419407">
    <property type="protein sequence ID" value="KZS93292.1"/>
    <property type="molecule type" value="Genomic_DNA"/>
</dbReference>
<keyword evidence="4" id="KW-0560">Oxidoreductase</keyword>
<keyword evidence="2" id="KW-0575">Peroxidase</keyword>
<name>A0A164UJN2_9AGAM</name>
<dbReference type="InterPro" id="IPR000866">
    <property type="entry name" value="AhpC/TSA"/>
</dbReference>
<dbReference type="PROSITE" id="PS51352">
    <property type="entry name" value="THIOREDOXIN_2"/>
    <property type="match status" value="1"/>
</dbReference>
<sequence length="159" mass="17365">MPHPLLNKTAPSLTLPNASGEQFTLEPGKSGVPTALFFYPAAGTYGCTKEACEFRDAVKVFKRTKCEVVGVSQDAVAKQKKFVDEQGLNYPVLSDASGEARKAYSVGKGLMGLTEARVTFFIDSKGIVRDVYDSTLNFSAHSKFVSKWLEKVEKETPSM</sequence>
<evidence type="ECO:0000256" key="7">
    <source>
        <dbReference type="ARBA" id="ARBA00032824"/>
    </source>
</evidence>
<dbReference type="GO" id="GO:0005737">
    <property type="term" value="C:cytoplasm"/>
    <property type="evidence" value="ECO:0007669"/>
    <property type="project" value="TreeGrafter"/>
</dbReference>
<dbReference type="Gene3D" id="3.40.30.10">
    <property type="entry name" value="Glutaredoxin"/>
    <property type="match status" value="1"/>
</dbReference>
<keyword evidence="3" id="KW-0049">Antioxidant</keyword>
<dbReference type="Pfam" id="PF00578">
    <property type="entry name" value="AhpC-TSA"/>
    <property type="match status" value="1"/>
</dbReference>
<keyword evidence="5" id="KW-1015">Disulfide bond</keyword>
<dbReference type="OrthoDB" id="338622at2759"/>
<evidence type="ECO:0000256" key="8">
    <source>
        <dbReference type="ARBA" id="ARBA00038489"/>
    </source>
</evidence>
<dbReference type="InterPro" id="IPR036249">
    <property type="entry name" value="Thioredoxin-like_sf"/>
</dbReference>
<evidence type="ECO:0000313" key="12">
    <source>
        <dbReference type="Proteomes" id="UP000076722"/>
    </source>
</evidence>
<dbReference type="PANTHER" id="PTHR42801">
    <property type="entry name" value="THIOREDOXIN-DEPENDENT PEROXIDE REDUCTASE"/>
    <property type="match status" value="1"/>
</dbReference>
<dbReference type="GO" id="GO:0034599">
    <property type="term" value="P:cellular response to oxidative stress"/>
    <property type="evidence" value="ECO:0007669"/>
    <property type="project" value="TreeGrafter"/>
</dbReference>
<keyword evidence="6" id="KW-0676">Redox-active center</keyword>
<organism evidence="11 12">
    <name type="scientific">Sistotremastrum niveocremeum HHB9708</name>
    <dbReference type="NCBI Taxonomy" id="1314777"/>
    <lineage>
        <taxon>Eukaryota</taxon>
        <taxon>Fungi</taxon>
        <taxon>Dikarya</taxon>
        <taxon>Basidiomycota</taxon>
        <taxon>Agaricomycotina</taxon>
        <taxon>Agaricomycetes</taxon>
        <taxon>Sistotremastrales</taxon>
        <taxon>Sistotremastraceae</taxon>
        <taxon>Sertulicium</taxon>
        <taxon>Sertulicium niveocremeum</taxon>
    </lineage>
</organism>
<dbReference type="GO" id="GO:0045454">
    <property type="term" value="P:cell redox homeostasis"/>
    <property type="evidence" value="ECO:0007669"/>
    <property type="project" value="TreeGrafter"/>
</dbReference>
<evidence type="ECO:0000256" key="1">
    <source>
        <dbReference type="ARBA" id="ARBA00013017"/>
    </source>
</evidence>
<dbReference type="SUPFAM" id="SSF52833">
    <property type="entry name" value="Thioredoxin-like"/>
    <property type="match status" value="1"/>
</dbReference>
<evidence type="ECO:0000259" key="10">
    <source>
        <dbReference type="PROSITE" id="PS51352"/>
    </source>
</evidence>
<feature type="domain" description="Thioredoxin" evidence="10">
    <location>
        <begin position="4"/>
        <end position="154"/>
    </location>
</feature>
<evidence type="ECO:0000256" key="5">
    <source>
        <dbReference type="ARBA" id="ARBA00023157"/>
    </source>
</evidence>
<dbReference type="EC" id="1.11.1.24" evidence="1"/>
<comment type="catalytic activity">
    <reaction evidence="9">
        <text>a hydroperoxide + [thioredoxin]-dithiol = an alcohol + [thioredoxin]-disulfide + H2O</text>
        <dbReference type="Rhea" id="RHEA:62620"/>
        <dbReference type="Rhea" id="RHEA-COMP:10698"/>
        <dbReference type="Rhea" id="RHEA-COMP:10700"/>
        <dbReference type="ChEBI" id="CHEBI:15377"/>
        <dbReference type="ChEBI" id="CHEBI:29950"/>
        <dbReference type="ChEBI" id="CHEBI:30879"/>
        <dbReference type="ChEBI" id="CHEBI:35924"/>
        <dbReference type="ChEBI" id="CHEBI:50058"/>
        <dbReference type="EC" id="1.11.1.24"/>
    </reaction>
</comment>
<accession>A0A164UJN2</accession>
<dbReference type="STRING" id="1314777.A0A164UJN2"/>
<dbReference type="Proteomes" id="UP000076722">
    <property type="component" value="Unassembled WGS sequence"/>
</dbReference>
<evidence type="ECO:0000256" key="2">
    <source>
        <dbReference type="ARBA" id="ARBA00022559"/>
    </source>
</evidence>
<evidence type="ECO:0000256" key="6">
    <source>
        <dbReference type="ARBA" id="ARBA00023284"/>
    </source>
</evidence>
<gene>
    <name evidence="11" type="ORF">SISNIDRAFT_76254</name>
</gene>
<dbReference type="InterPro" id="IPR050924">
    <property type="entry name" value="Peroxiredoxin_BCP/PrxQ"/>
</dbReference>
<comment type="similarity">
    <text evidence="8">Belongs to the peroxiredoxin family. BCP/PrxQ subfamily.</text>
</comment>
<protein>
    <recommendedName>
        <fullName evidence="1">thioredoxin-dependent peroxiredoxin</fullName>
        <ecNumber evidence="1">1.11.1.24</ecNumber>
    </recommendedName>
    <alternativeName>
        <fullName evidence="7">Thioredoxin peroxidase</fullName>
    </alternativeName>
</protein>
<reference evidence="11 12" key="1">
    <citation type="journal article" date="2016" name="Mol. Biol. Evol.">
        <title>Comparative Genomics of Early-Diverging Mushroom-Forming Fungi Provides Insights into the Origins of Lignocellulose Decay Capabilities.</title>
        <authorList>
            <person name="Nagy L.G."/>
            <person name="Riley R."/>
            <person name="Tritt A."/>
            <person name="Adam C."/>
            <person name="Daum C."/>
            <person name="Floudas D."/>
            <person name="Sun H."/>
            <person name="Yadav J.S."/>
            <person name="Pangilinan J."/>
            <person name="Larsson K.H."/>
            <person name="Matsuura K."/>
            <person name="Barry K."/>
            <person name="Labutti K."/>
            <person name="Kuo R."/>
            <person name="Ohm R.A."/>
            <person name="Bhattacharya S.S."/>
            <person name="Shirouzu T."/>
            <person name="Yoshinaga Y."/>
            <person name="Martin F.M."/>
            <person name="Grigoriev I.V."/>
            <person name="Hibbett D.S."/>
        </authorList>
    </citation>
    <scope>NUCLEOTIDE SEQUENCE [LARGE SCALE GENOMIC DNA]</scope>
    <source>
        <strain evidence="11 12">HHB9708</strain>
    </source>
</reference>
<evidence type="ECO:0000256" key="4">
    <source>
        <dbReference type="ARBA" id="ARBA00023002"/>
    </source>
</evidence>
<keyword evidence="12" id="KW-1185">Reference proteome</keyword>
<proteinExistence type="inferred from homology"/>
<dbReference type="CDD" id="cd03017">
    <property type="entry name" value="PRX_BCP"/>
    <property type="match status" value="1"/>
</dbReference>